<keyword evidence="5" id="KW-1185">Reference proteome</keyword>
<evidence type="ECO:0000313" key="5">
    <source>
        <dbReference type="Proteomes" id="UP000190230"/>
    </source>
</evidence>
<dbReference type="Proteomes" id="UP000190230">
    <property type="component" value="Unassembled WGS sequence"/>
</dbReference>
<evidence type="ECO:0000259" key="2">
    <source>
        <dbReference type="Pfam" id="PF07705"/>
    </source>
</evidence>
<dbReference type="Pfam" id="PF07705">
    <property type="entry name" value="CARDB"/>
    <property type="match status" value="1"/>
</dbReference>
<feature type="domain" description="GEVED" evidence="3">
    <location>
        <begin position="817"/>
        <end position="895"/>
    </location>
</feature>
<keyword evidence="1" id="KW-0732">Signal</keyword>
<dbReference type="STRING" id="241145.SAMN05660776_1322"/>
<evidence type="ECO:0000313" key="4">
    <source>
        <dbReference type="EMBL" id="SKB48322.1"/>
    </source>
</evidence>
<dbReference type="Gene3D" id="2.60.40.10">
    <property type="entry name" value="Immunoglobulins"/>
    <property type="match status" value="1"/>
</dbReference>
<sequence length="992" mass="109196">MRKITILLVLIFSFHAVIIGQQRETSGPVYIDSASAVSSSAMAKRKLIAPPEKKFKIYNPRNRGINKIVPGKGLPKGKTGALQQKMGEIPVKAPNFTFEAASTQATPTDPTGAAGPNHFVNGWNSAFSIFDKSGNQIRQPASLASIGGEFTNETLGDPIILYDEFADRFIISQFSDTPESFLIAVSQGPDPVNDGWYTYRFTTNGVLPDYPKISVWGDGYYITTNKNSQTAATSQVVYALERDKMLLGQTAQIMSFPLPGIETNGFYSPAGFSGIGNELPPRGNSPIIYLQDDSWAGVNEDHLKLWLINVDWNNPLNSTISESQELGAAQGVSPFIATFDGGSFSNLSQPGSDTPEIDVLQATMMYMTTYRRFQNYNAVVMNFVVDVDPSAAEHAGIRWYELRQQNNGGPWSVYQEGTYAPDNSDRFSGSIGLDAEGNIALGYTVLNDNPQNPVFPSLRYTGRYKNDEPGLMTIEEQSIIEGESPNPNSRYGDYAHLSVDPADGLTFWHNGEYFVGSERKNHVGVFKIAPDFDNDLGVVSLVSPENSSLGANEEITIRIRNYGRNAQSNFEVSYSIDGGPEVTEIFEESIASTSSAEFTFSENADLSEVGRTYEFVFNTNLEGDENLENDILLVSVKNLPPNDVGVTSIDAPQTGENFSASEEITVSIENFGGEPQQDIPVFYQIGNNTPVREVFSGTLPVGGLEVYTFNQTSDISPSGSYRITGGTRLENDFEPNNDTSVKSVANLDCIPEGGNCSFGDGIFFFELENVLNERIPCGNGYADFIGLSANLDRSQSEFTVSVQSLFGELTAQNAERFSMWIDLNDDAVFGDEERLITSEIIPTAGEWHDTNFSIPGDAPLGQHLLRIRAGDVDFDGDLNNPCEVLEYGTTHDYSVSITDSTLDIEDFILNEAELIVVSEENKQFRIVMETDYEETLRITVHNILGQKMLENQVENSGNGYVYELDMSYATRGVYLVRMGTREVGKVKRFIVE</sequence>
<dbReference type="Pfam" id="PF20009">
    <property type="entry name" value="GEVED"/>
    <property type="match status" value="1"/>
</dbReference>
<reference evidence="5" key="1">
    <citation type="submission" date="2017-02" db="EMBL/GenBank/DDBJ databases">
        <authorList>
            <person name="Varghese N."/>
            <person name="Submissions S."/>
        </authorList>
    </citation>
    <scope>NUCLEOTIDE SEQUENCE [LARGE SCALE GENOMIC DNA]</scope>
    <source>
        <strain evidence="5">DSM 23405</strain>
    </source>
</reference>
<dbReference type="RefSeq" id="WP_079719931.1">
    <property type="nucleotide sequence ID" value="NZ_FUYY01000002.1"/>
</dbReference>
<proteinExistence type="predicted"/>
<dbReference type="OrthoDB" id="1488385at2"/>
<evidence type="ECO:0000259" key="3">
    <source>
        <dbReference type="Pfam" id="PF20009"/>
    </source>
</evidence>
<dbReference type="NCBIfam" id="TIGR04183">
    <property type="entry name" value="Por_Secre_tail"/>
    <property type="match status" value="1"/>
</dbReference>
<name>A0A1T5BM25_9FLAO</name>
<dbReference type="InterPro" id="IPR013783">
    <property type="entry name" value="Ig-like_fold"/>
</dbReference>
<dbReference type="InterPro" id="IPR011635">
    <property type="entry name" value="CARDB"/>
</dbReference>
<feature type="domain" description="CARDB" evidence="2">
    <location>
        <begin position="534"/>
        <end position="607"/>
    </location>
</feature>
<dbReference type="InterPro" id="IPR045474">
    <property type="entry name" value="GEVED"/>
</dbReference>
<organism evidence="4 5">
    <name type="scientific">Salegentibacter holothuriorum</name>
    <dbReference type="NCBI Taxonomy" id="241145"/>
    <lineage>
        <taxon>Bacteria</taxon>
        <taxon>Pseudomonadati</taxon>
        <taxon>Bacteroidota</taxon>
        <taxon>Flavobacteriia</taxon>
        <taxon>Flavobacteriales</taxon>
        <taxon>Flavobacteriaceae</taxon>
        <taxon>Salegentibacter</taxon>
    </lineage>
</organism>
<evidence type="ECO:0000256" key="1">
    <source>
        <dbReference type="ARBA" id="ARBA00022729"/>
    </source>
</evidence>
<dbReference type="AlphaFoldDB" id="A0A1T5BM25"/>
<dbReference type="EMBL" id="FUYY01000002">
    <property type="protein sequence ID" value="SKB48322.1"/>
    <property type="molecule type" value="Genomic_DNA"/>
</dbReference>
<dbReference type="InterPro" id="IPR026444">
    <property type="entry name" value="Secre_tail"/>
</dbReference>
<gene>
    <name evidence="4" type="ORF">SAMN05660776_1322</name>
</gene>
<accession>A0A1T5BM25</accession>
<protein>
    <submittedName>
        <fullName evidence="4">Por secretion system C-terminal sorting domain-containing protein</fullName>
    </submittedName>
</protein>